<dbReference type="InterPro" id="IPR010359">
    <property type="entry name" value="IrrE_HExxH"/>
</dbReference>
<dbReference type="Gene3D" id="1.10.10.2910">
    <property type="match status" value="1"/>
</dbReference>
<keyword evidence="3" id="KW-1185">Reference proteome</keyword>
<dbReference type="Proteomes" id="UP000037854">
    <property type="component" value="Unassembled WGS sequence"/>
</dbReference>
<comment type="caution">
    <text evidence="2">The sequence shown here is derived from an EMBL/GenBank/DDBJ whole genome shotgun (WGS) entry which is preliminary data.</text>
</comment>
<evidence type="ECO:0000259" key="1">
    <source>
        <dbReference type="Pfam" id="PF06114"/>
    </source>
</evidence>
<reference evidence="2 3" key="1">
    <citation type="submission" date="2015-07" db="EMBL/GenBank/DDBJ databases">
        <title>High-quality draft genome sequence of Oceanobacillus caeni HM6, a bacillus isolated from a human feces.</title>
        <authorList>
            <person name="Kumar J."/>
            <person name="Verma M.K."/>
            <person name="Pandey R."/>
            <person name="Bhambi M."/>
            <person name="Chauhan N."/>
        </authorList>
    </citation>
    <scope>NUCLEOTIDE SEQUENCE [LARGE SCALE GENOMIC DNA]</scope>
    <source>
        <strain evidence="2 3">HM6</strain>
    </source>
</reference>
<sequence length="171" mass="19626">MSPFIAEPISRKKIRVMANFIREQFDLTDEVCFPVVHFFEFGLSQFDDDYNYEIASISEMPNDYGVTFPEENKIVIREDVYDRAIDGVGRDRFTIAHEIGHYILHRPNLIALARNHKEVKVPAYKNPEWQANTFAGELLAPPNVINGLSEREISLQCGVSLEVAKIQLKNL</sequence>
<organism evidence="2 3">
    <name type="scientific">Oceanobacillus caeni</name>
    <dbReference type="NCBI Taxonomy" id="405946"/>
    <lineage>
        <taxon>Bacteria</taxon>
        <taxon>Bacillati</taxon>
        <taxon>Bacillota</taxon>
        <taxon>Bacilli</taxon>
        <taxon>Bacillales</taxon>
        <taxon>Bacillaceae</taxon>
        <taxon>Oceanobacillus</taxon>
    </lineage>
</organism>
<feature type="domain" description="IrrE N-terminal-like" evidence="1">
    <location>
        <begin position="89"/>
        <end position="148"/>
    </location>
</feature>
<evidence type="ECO:0000313" key="3">
    <source>
        <dbReference type="Proteomes" id="UP000037854"/>
    </source>
</evidence>
<accession>A0ABR5ML13</accession>
<dbReference type="Pfam" id="PF06114">
    <property type="entry name" value="Peptidase_M78"/>
    <property type="match status" value="1"/>
</dbReference>
<name>A0ABR5ML13_9BACI</name>
<gene>
    <name evidence="2" type="ORF">AFL42_05720</name>
</gene>
<dbReference type="EMBL" id="LGTK01000013">
    <property type="protein sequence ID" value="KPH76575.1"/>
    <property type="molecule type" value="Genomic_DNA"/>
</dbReference>
<protein>
    <recommendedName>
        <fullName evidence="1">IrrE N-terminal-like domain-containing protein</fullName>
    </recommendedName>
</protein>
<evidence type="ECO:0000313" key="2">
    <source>
        <dbReference type="EMBL" id="KPH76575.1"/>
    </source>
</evidence>
<proteinExistence type="predicted"/>
<dbReference type="RefSeq" id="WP_060668079.1">
    <property type="nucleotide sequence ID" value="NZ_LGTK01000013.1"/>
</dbReference>